<dbReference type="InterPro" id="IPR036291">
    <property type="entry name" value="NAD(P)-bd_dom_sf"/>
</dbReference>
<dbReference type="AlphaFoldDB" id="A0A8E2EVR1"/>
<dbReference type="OrthoDB" id="10000533at2759"/>
<feature type="non-terminal residue" evidence="2">
    <location>
        <position position="72"/>
    </location>
</feature>
<gene>
    <name evidence="2" type="ORF">AOQ84DRAFT_379293</name>
</gene>
<dbReference type="InterPro" id="IPR001509">
    <property type="entry name" value="Epimerase_deHydtase"/>
</dbReference>
<proteinExistence type="predicted"/>
<evidence type="ECO:0000313" key="3">
    <source>
        <dbReference type="Proteomes" id="UP000250140"/>
    </source>
</evidence>
<name>A0A8E2EVR1_9PEZI</name>
<feature type="domain" description="NAD-dependent epimerase/dehydratase" evidence="1">
    <location>
        <begin position="4"/>
        <end position="72"/>
    </location>
</feature>
<sequence length="72" mass="7412">MSKVLIIGATGYIGRALALALLRTGNHTVYGLARTPRKAADLASLEIIPVLGSVADPAAYLALIATAHIDTV</sequence>
<dbReference type="SUPFAM" id="SSF51735">
    <property type="entry name" value="NAD(P)-binding Rossmann-fold domains"/>
    <property type="match status" value="1"/>
</dbReference>
<dbReference type="EMBL" id="KV750218">
    <property type="protein sequence ID" value="OCL05739.1"/>
    <property type="molecule type" value="Genomic_DNA"/>
</dbReference>
<evidence type="ECO:0000259" key="1">
    <source>
        <dbReference type="Pfam" id="PF01370"/>
    </source>
</evidence>
<accession>A0A8E2EVR1</accession>
<protein>
    <submittedName>
        <fullName evidence="2">NAD(P)-binding protein</fullName>
    </submittedName>
</protein>
<keyword evidence="3" id="KW-1185">Reference proteome</keyword>
<organism evidence="2 3">
    <name type="scientific">Glonium stellatum</name>
    <dbReference type="NCBI Taxonomy" id="574774"/>
    <lineage>
        <taxon>Eukaryota</taxon>
        <taxon>Fungi</taxon>
        <taxon>Dikarya</taxon>
        <taxon>Ascomycota</taxon>
        <taxon>Pezizomycotina</taxon>
        <taxon>Dothideomycetes</taxon>
        <taxon>Pleosporomycetidae</taxon>
        <taxon>Gloniales</taxon>
        <taxon>Gloniaceae</taxon>
        <taxon>Glonium</taxon>
    </lineage>
</organism>
<reference evidence="2 3" key="1">
    <citation type="journal article" date="2016" name="Nat. Commun.">
        <title>Ectomycorrhizal ecology is imprinted in the genome of the dominant symbiotic fungus Cenococcum geophilum.</title>
        <authorList>
            <consortium name="DOE Joint Genome Institute"/>
            <person name="Peter M."/>
            <person name="Kohler A."/>
            <person name="Ohm R.A."/>
            <person name="Kuo A."/>
            <person name="Krutzmann J."/>
            <person name="Morin E."/>
            <person name="Arend M."/>
            <person name="Barry K.W."/>
            <person name="Binder M."/>
            <person name="Choi C."/>
            <person name="Clum A."/>
            <person name="Copeland A."/>
            <person name="Grisel N."/>
            <person name="Haridas S."/>
            <person name="Kipfer T."/>
            <person name="LaButti K."/>
            <person name="Lindquist E."/>
            <person name="Lipzen A."/>
            <person name="Maire R."/>
            <person name="Meier B."/>
            <person name="Mihaltcheva S."/>
            <person name="Molinier V."/>
            <person name="Murat C."/>
            <person name="Poggeler S."/>
            <person name="Quandt C.A."/>
            <person name="Sperisen C."/>
            <person name="Tritt A."/>
            <person name="Tisserant E."/>
            <person name="Crous P.W."/>
            <person name="Henrissat B."/>
            <person name="Nehls U."/>
            <person name="Egli S."/>
            <person name="Spatafora J.W."/>
            <person name="Grigoriev I.V."/>
            <person name="Martin F.M."/>
        </authorList>
    </citation>
    <scope>NUCLEOTIDE SEQUENCE [LARGE SCALE GENOMIC DNA]</scope>
    <source>
        <strain evidence="2 3">CBS 207.34</strain>
    </source>
</reference>
<evidence type="ECO:0000313" key="2">
    <source>
        <dbReference type="EMBL" id="OCL05739.1"/>
    </source>
</evidence>
<dbReference type="Pfam" id="PF01370">
    <property type="entry name" value="Epimerase"/>
    <property type="match status" value="1"/>
</dbReference>
<dbReference type="Proteomes" id="UP000250140">
    <property type="component" value="Unassembled WGS sequence"/>
</dbReference>
<dbReference type="Gene3D" id="3.40.50.720">
    <property type="entry name" value="NAD(P)-binding Rossmann-like Domain"/>
    <property type="match status" value="1"/>
</dbReference>